<feature type="non-terminal residue" evidence="2">
    <location>
        <position position="77"/>
    </location>
</feature>
<gene>
    <name evidence="2" type="ORF">GV789_28975</name>
    <name evidence="3" type="ORF">GV794_29100</name>
</gene>
<dbReference type="EMBL" id="JAAGUX010000216">
    <property type="protein sequence ID" value="NEW59645.1"/>
    <property type="molecule type" value="Genomic_DNA"/>
</dbReference>
<proteinExistence type="predicted"/>
<name>A0A6P1DCB9_9NOCA</name>
<evidence type="ECO:0000313" key="5">
    <source>
        <dbReference type="Proteomes" id="UP000470876"/>
    </source>
</evidence>
<dbReference type="AntiFam" id="ANF00178">
    <property type="entry name" value="Shadow ORF (opposite dhbF)"/>
</dbReference>
<dbReference type="Proteomes" id="UP000470876">
    <property type="component" value="Unassembled WGS sequence"/>
</dbReference>
<sequence>TLAGIFAGRAAVCPDATAVEFEDETLTYRELDERSSRLARVVEVERQVGRTRLDDSVQTDHQVDAAAQVDSDHAVRS</sequence>
<keyword evidence="5" id="KW-1185">Reference proteome</keyword>
<evidence type="ECO:0008006" key="6">
    <source>
        <dbReference type="Google" id="ProtNLM"/>
    </source>
</evidence>
<evidence type="ECO:0000256" key="1">
    <source>
        <dbReference type="SAM" id="MobiDB-lite"/>
    </source>
</evidence>
<dbReference type="SUPFAM" id="SSF56801">
    <property type="entry name" value="Acetyl-CoA synthetase-like"/>
    <property type="match status" value="1"/>
</dbReference>
<reference evidence="4 5" key="1">
    <citation type="submission" date="2020-01" db="EMBL/GenBank/DDBJ databases">
        <title>Genetics and antimicrobial susceptibilities of Nocardia species isolated from the soil; a comparison with species isolated from humans.</title>
        <authorList>
            <person name="Carrasco G."/>
            <person name="Monzon S."/>
            <person name="Sansegundo M."/>
            <person name="Garcia E."/>
            <person name="Garrido N."/>
            <person name="Medina M.J."/>
            <person name="Villalon P."/>
            <person name="Ramirez-Arocha A.C."/>
            <person name="Jimenez P."/>
            <person name="Cuesta I."/>
            <person name="Valdezate S."/>
        </authorList>
    </citation>
    <scope>NUCLEOTIDE SEQUENCE [LARGE SCALE GENOMIC DNA]</scope>
    <source>
        <strain evidence="2 4">CNM20110639</strain>
        <strain evidence="3 5">CNM20110649</strain>
    </source>
</reference>
<dbReference type="Gene3D" id="3.40.50.12780">
    <property type="entry name" value="N-terminal domain of ligase-like"/>
    <property type="match status" value="1"/>
</dbReference>
<evidence type="ECO:0000313" key="3">
    <source>
        <dbReference type="EMBL" id="NEW59645.1"/>
    </source>
</evidence>
<dbReference type="Proteomes" id="UP000468928">
    <property type="component" value="Unassembled WGS sequence"/>
</dbReference>
<accession>A0A6P1DCB9</accession>
<dbReference type="InterPro" id="IPR042099">
    <property type="entry name" value="ANL_N_sf"/>
</dbReference>
<evidence type="ECO:0000313" key="2">
    <source>
        <dbReference type="EMBL" id="NEW48396.1"/>
    </source>
</evidence>
<organism evidence="2 4">
    <name type="scientific">Nocardia cyriacigeorgica</name>
    <dbReference type="NCBI Taxonomy" id="135487"/>
    <lineage>
        <taxon>Bacteria</taxon>
        <taxon>Bacillati</taxon>
        <taxon>Actinomycetota</taxon>
        <taxon>Actinomycetes</taxon>
        <taxon>Mycobacteriales</taxon>
        <taxon>Nocardiaceae</taxon>
        <taxon>Nocardia</taxon>
    </lineage>
</organism>
<dbReference type="AlphaFoldDB" id="A0A6P1DCB9"/>
<feature type="non-terminal residue" evidence="2">
    <location>
        <position position="1"/>
    </location>
</feature>
<evidence type="ECO:0000313" key="4">
    <source>
        <dbReference type="Proteomes" id="UP000468928"/>
    </source>
</evidence>
<protein>
    <recommendedName>
        <fullName evidence="6">AMP-binding protein</fullName>
    </recommendedName>
</protein>
<feature type="region of interest" description="Disordered" evidence="1">
    <location>
        <begin position="55"/>
        <end position="77"/>
    </location>
</feature>
<comment type="caution">
    <text evidence="2">The sequence shown here is derived from an EMBL/GenBank/DDBJ whole genome shotgun (WGS) entry which is preliminary data.</text>
</comment>
<dbReference type="EMBL" id="JAAGUZ010000265">
    <property type="protein sequence ID" value="NEW48396.1"/>
    <property type="molecule type" value="Genomic_DNA"/>
</dbReference>